<keyword evidence="4" id="KW-0808">Transferase</keyword>
<dbReference type="CDD" id="cd00082">
    <property type="entry name" value="HisKA"/>
    <property type="match status" value="1"/>
</dbReference>
<dbReference type="InterPro" id="IPR036097">
    <property type="entry name" value="HisK_dim/P_sf"/>
</dbReference>
<dbReference type="InterPro" id="IPR005467">
    <property type="entry name" value="His_kinase_dom"/>
</dbReference>
<dbReference type="InterPro" id="IPR050351">
    <property type="entry name" value="BphY/WalK/GraS-like"/>
</dbReference>
<evidence type="ECO:0000256" key="4">
    <source>
        <dbReference type="ARBA" id="ARBA00022679"/>
    </source>
</evidence>
<proteinExistence type="predicted"/>
<dbReference type="InterPro" id="IPR003594">
    <property type="entry name" value="HATPase_dom"/>
</dbReference>
<protein>
    <recommendedName>
        <fullName evidence="2">histidine kinase</fullName>
        <ecNumber evidence="2">2.7.13.3</ecNumber>
    </recommendedName>
</protein>
<dbReference type="Pfam" id="PF02518">
    <property type="entry name" value="HATPase_c"/>
    <property type="match status" value="1"/>
</dbReference>
<dbReference type="PROSITE" id="PS50109">
    <property type="entry name" value="HIS_KIN"/>
    <property type="match status" value="1"/>
</dbReference>
<dbReference type="InterPro" id="IPR003661">
    <property type="entry name" value="HisK_dim/P_dom"/>
</dbReference>
<dbReference type="Gene3D" id="3.30.565.10">
    <property type="entry name" value="Histidine kinase-like ATPase, C-terminal domain"/>
    <property type="match status" value="1"/>
</dbReference>
<keyword evidence="10" id="KW-1185">Reference proteome</keyword>
<gene>
    <name evidence="9" type="ORF">WJT86_02290</name>
</gene>
<feature type="transmembrane region" description="Helical" evidence="7">
    <location>
        <begin position="20"/>
        <end position="38"/>
    </location>
</feature>
<keyword evidence="5" id="KW-0418">Kinase</keyword>
<dbReference type="Pfam" id="PF00512">
    <property type="entry name" value="HisKA"/>
    <property type="match status" value="1"/>
</dbReference>
<dbReference type="GO" id="GO:0005524">
    <property type="term" value="F:ATP binding"/>
    <property type="evidence" value="ECO:0007669"/>
    <property type="project" value="UniProtKB-KW"/>
</dbReference>
<sequence>MSDHAPSSRRADRHNQRWQYLLQGAGIALLIFLLWAGLKGDIDFRLALAAIILLGALLGASFLQDIQAHQRNKAEQESTGSSLPLADTLLANIPDPIILIDRRMIVYETNAAAQELLPTLKKGLPLSFSLRNPDVLAGIDLVLKNGTSIKVEHNEKSPTERAYELQISLLRGNEQWVLLFFRDLTSARRLEKMRVDFIANVSHELRTPLASVIGFIETIQGPARNDEASREKFLDVMLTQSRRMARLIDDLLSLSRVELHVHMAPDTPLDLESTVRQIISALAPRAKENGFKLNLITEGGPFMINGDHDEMLRVAENLIENAIKYGGDGGQIDITLRNHRAVEDKRAEVEFSVRDHGVGIAAKYLPRLTERFYRPDTEIGRRKGGTGLGLAIVKHIIIRHRGKLGIESDLGKGSLFTVRLPARLSDNQKT</sequence>
<dbReference type="PRINTS" id="PR00344">
    <property type="entry name" value="BCTRLSENSOR"/>
</dbReference>
<evidence type="ECO:0000259" key="8">
    <source>
        <dbReference type="PROSITE" id="PS50109"/>
    </source>
</evidence>
<evidence type="ECO:0000313" key="10">
    <source>
        <dbReference type="Proteomes" id="UP001418637"/>
    </source>
</evidence>
<dbReference type="InterPro" id="IPR036890">
    <property type="entry name" value="HATPase_C_sf"/>
</dbReference>
<evidence type="ECO:0000256" key="2">
    <source>
        <dbReference type="ARBA" id="ARBA00012438"/>
    </source>
</evidence>
<keyword evidence="3" id="KW-0597">Phosphoprotein</keyword>
<dbReference type="EC" id="2.7.13.3" evidence="2"/>
<dbReference type="Gene3D" id="3.30.450.20">
    <property type="entry name" value="PAS domain"/>
    <property type="match status" value="1"/>
</dbReference>
<dbReference type="InterPro" id="IPR004358">
    <property type="entry name" value="Sig_transdc_His_kin-like_C"/>
</dbReference>
<keyword evidence="9" id="KW-0067">ATP-binding</keyword>
<evidence type="ECO:0000256" key="6">
    <source>
        <dbReference type="ARBA" id="ARBA00023012"/>
    </source>
</evidence>
<accession>A0ABV0BFX8</accession>
<evidence type="ECO:0000256" key="7">
    <source>
        <dbReference type="SAM" id="Phobius"/>
    </source>
</evidence>
<dbReference type="SMART" id="SM00387">
    <property type="entry name" value="HATPase_c"/>
    <property type="match status" value="1"/>
</dbReference>
<organism evidence="9 10">
    <name type="scientific">Hohaiivirga grylli</name>
    <dbReference type="NCBI Taxonomy" id="3133970"/>
    <lineage>
        <taxon>Bacteria</taxon>
        <taxon>Pseudomonadati</taxon>
        <taxon>Pseudomonadota</taxon>
        <taxon>Alphaproteobacteria</taxon>
        <taxon>Hyphomicrobiales</taxon>
        <taxon>Methylobacteriaceae</taxon>
        <taxon>Hohaiivirga</taxon>
    </lineage>
</organism>
<dbReference type="PANTHER" id="PTHR45453">
    <property type="entry name" value="PHOSPHATE REGULON SENSOR PROTEIN PHOR"/>
    <property type="match status" value="1"/>
</dbReference>
<evidence type="ECO:0000256" key="5">
    <source>
        <dbReference type="ARBA" id="ARBA00022777"/>
    </source>
</evidence>
<keyword evidence="7" id="KW-0472">Membrane</keyword>
<dbReference type="PANTHER" id="PTHR45453:SF1">
    <property type="entry name" value="PHOSPHATE REGULON SENSOR PROTEIN PHOR"/>
    <property type="match status" value="1"/>
</dbReference>
<comment type="caution">
    <text evidence="9">The sequence shown here is derived from an EMBL/GenBank/DDBJ whole genome shotgun (WGS) entry which is preliminary data.</text>
</comment>
<keyword evidence="7" id="KW-0812">Transmembrane</keyword>
<dbReference type="SUPFAM" id="SSF47384">
    <property type="entry name" value="Homodimeric domain of signal transducing histidine kinase"/>
    <property type="match status" value="1"/>
</dbReference>
<evidence type="ECO:0000313" key="9">
    <source>
        <dbReference type="EMBL" id="MEN3929889.1"/>
    </source>
</evidence>
<dbReference type="EMBL" id="JBBYXI010000001">
    <property type="protein sequence ID" value="MEN3929889.1"/>
    <property type="molecule type" value="Genomic_DNA"/>
</dbReference>
<keyword evidence="9" id="KW-0547">Nucleotide-binding</keyword>
<keyword evidence="7" id="KW-1133">Transmembrane helix</keyword>
<dbReference type="SUPFAM" id="SSF55874">
    <property type="entry name" value="ATPase domain of HSP90 chaperone/DNA topoisomerase II/histidine kinase"/>
    <property type="match status" value="1"/>
</dbReference>
<keyword evidence="6" id="KW-0902">Two-component regulatory system</keyword>
<feature type="transmembrane region" description="Helical" evidence="7">
    <location>
        <begin position="44"/>
        <end position="63"/>
    </location>
</feature>
<feature type="domain" description="Histidine kinase" evidence="8">
    <location>
        <begin position="200"/>
        <end position="424"/>
    </location>
</feature>
<dbReference type="SMART" id="SM00388">
    <property type="entry name" value="HisKA"/>
    <property type="match status" value="1"/>
</dbReference>
<dbReference type="Proteomes" id="UP001418637">
    <property type="component" value="Unassembled WGS sequence"/>
</dbReference>
<evidence type="ECO:0000256" key="1">
    <source>
        <dbReference type="ARBA" id="ARBA00000085"/>
    </source>
</evidence>
<evidence type="ECO:0000256" key="3">
    <source>
        <dbReference type="ARBA" id="ARBA00022553"/>
    </source>
</evidence>
<name>A0ABV0BFX8_9HYPH</name>
<dbReference type="RefSeq" id="WP_346335867.1">
    <property type="nucleotide sequence ID" value="NZ_JBBYXI010000001.1"/>
</dbReference>
<reference evidence="9 10" key="1">
    <citation type="submission" date="2024-04" db="EMBL/GenBank/DDBJ databases">
        <title>A novel species isolated from cricket.</title>
        <authorList>
            <person name="Wang H.-C."/>
        </authorList>
    </citation>
    <scope>NUCLEOTIDE SEQUENCE [LARGE SCALE GENOMIC DNA]</scope>
    <source>
        <strain evidence="9 10">WL0021</strain>
    </source>
</reference>
<dbReference type="Gene3D" id="1.10.287.130">
    <property type="match status" value="1"/>
</dbReference>
<comment type="catalytic activity">
    <reaction evidence="1">
        <text>ATP + protein L-histidine = ADP + protein N-phospho-L-histidine.</text>
        <dbReference type="EC" id="2.7.13.3"/>
    </reaction>
</comment>